<evidence type="ECO:0000256" key="1">
    <source>
        <dbReference type="SAM" id="Phobius"/>
    </source>
</evidence>
<feature type="transmembrane region" description="Helical" evidence="1">
    <location>
        <begin position="45"/>
        <end position="66"/>
    </location>
</feature>
<reference evidence="3" key="1">
    <citation type="journal article" date="2019" name="Int. J. Syst. Evol. Microbiol.">
        <title>The Global Catalogue of Microorganisms (GCM) 10K type strain sequencing project: providing services to taxonomists for standard genome sequencing and annotation.</title>
        <authorList>
            <consortium name="The Broad Institute Genomics Platform"/>
            <consortium name="The Broad Institute Genome Sequencing Center for Infectious Disease"/>
            <person name="Wu L."/>
            <person name="Ma J."/>
        </authorList>
    </citation>
    <scope>NUCLEOTIDE SEQUENCE [LARGE SCALE GENOMIC DNA]</scope>
    <source>
        <strain evidence="3">DT43</strain>
    </source>
</reference>
<keyword evidence="1" id="KW-0812">Transmembrane</keyword>
<name>A0ABW0UES7_9STRE</name>
<keyword evidence="1" id="KW-0472">Membrane</keyword>
<keyword evidence="3" id="KW-1185">Reference proteome</keyword>
<comment type="caution">
    <text evidence="2">The sequence shown here is derived from an EMBL/GenBank/DDBJ whole genome shotgun (WGS) entry which is preliminary data.</text>
</comment>
<evidence type="ECO:0000313" key="2">
    <source>
        <dbReference type="EMBL" id="MFC5632083.1"/>
    </source>
</evidence>
<dbReference type="RefSeq" id="WP_232323278.1">
    <property type="nucleotide sequence ID" value="NZ_JBHSOJ010000032.1"/>
</dbReference>
<keyword evidence="1" id="KW-1133">Transmembrane helix</keyword>
<sequence length="72" mass="8400">MSSKDNIIESLTKTIETMSNELVLLGEQVTYLRQKLPESTKTLEVSIYSVIGRLRFIKVIILFILLNYKMEY</sequence>
<accession>A0ABW0UES7</accession>
<protein>
    <submittedName>
        <fullName evidence="2">Uncharacterized protein</fullName>
    </submittedName>
</protein>
<gene>
    <name evidence="2" type="ORF">ACFPQ3_11165</name>
</gene>
<proteinExistence type="predicted"/>
<dbReference type="Proteomes" id="UP001596110">
    <property type="component" value="Unassembled WGS sequence"/>
</dbReference>
<dbReference type="EMBL" id="JBHSOJ010000032">
    <property type="protein sequence ID" value="MFC5632083.1"/>
    <property type="molecule type" value="Genomic_DNA"/>
</dbReference>
<evidence type="ECO:0000313" key="3">
    <source>
        <dbReference type="Proteomes" id="UP001596110"/>
    </source>
</evidence>
<organism evidence="2 3">
    <name type="scientific">Streptococcus caledonicus</name>
    <dbReference type="NCBI Taxonomy" id="2614158"/>
    <lineage>
        <taxon>Bacteria</taxon>
        <taxon>Bacillati</taxon>
        <taxon>Bacillota</taxon>
        <taxon>Bacilli</taxon>
        <taxon>Lactobacillales</taxon>
        <taxon>Streptococcaceae</taxon>
        <taxon>Streptococcus</taxon>
    </lineage>
</organism>